<name>A0A397T8B9_9GLOM</name>
<dbReference type="AlphaFoldDB" id="A0A397T8B9"/>
<gene>
    <name evidence="1" type="ORF">C1645_843109</name>
</gene>
<dbReference type="SUPFAM" id="SSF52540">
    <property type="entry name" value="P-loop containing nucleoside triphosphate hydrolases"/>
    <property type="match status" value="1"/>
</dbReference>
<dbReference type="STRING" id="658196.A0A397T8B9"/>
<evidence type="ECO:0008006" key="3">
    <source>
        <dbReference type="Google" id="ProtNLM"/>
    </source>
</evidence>
<dbReference type="Proteomes" id="UP000265703">
    <property type="component" value="Unassembled WGS sequence"/>
</dbReference>
<keyword evidence="2" id="KW-1185">Reference proteome</keyword>
<protein>
    <recommendedName>
        <fullName evidence="3">P-loop containing nucleoside triphosphate hydrolase protein</fullName>
    </recommendedName>
</protein>
<sequence length="723" mass="84563">MAISSSYLAPLRQSKYPRRIYFLNVLLNPKRFCTTSYTSFTWVSPNKGLENFLQKKYLFQIRSNKKFSTTPKLQPPVEQTKSSSEEINEEINLTKTNLSSLVEEFKVTKSQLPSIQEIKNYLENYGRIVNLFEKLEYTLKKENSLKELGEEILPSIFNKKKFAINGAIKPKEIPFVYFVDLPAYKENKKLLDDIKRNQFLMLMGSRITGKTTRVYQLMKQLHEEGYICLFTSFANITANEKEGDFWKNLDRSLRRSINKHFKDRKFIESSNDFLDVFAENEWKKKVIIFIDDFEQLYNVSNEIRDDCLNTFQCIKSSIHDFAICSIVAIGTFNIQYLKTTNKRISPFSIRESFNNPNFSKQQIQALFNDFTQEKAITMDKEIIDDIYLQTNGHPGLVSYYGHLIDENLLDKVDSHGNLNLTTWQTYFIKSLYIDIQNFQIFERLKDVLLDQSDDTRKAMNLLRLQFLSNSNPCYFNYDNEHFSSLNFLVNEGVLKVENSRFMISSPLLRSFILQHIMPKVIKFNTSEKSPIRNDGSFDIFKLLTEAVKFFDMNYIKLAAKFSQKKAKVIVENQRNILIPQENVYQQELAIIIKNWLKRWEVISQYRAGTVNNCNLVITAPGKPTAVIDIVATKTSSELKEHFNQTLTYAQSLDPKLKVSDIWLAHFTCQDFFSKMPVWPTTEQQEAGLNIIHIWHDLKFSTMRICACWKDSKGMQEVMDDIIR</sequence>
<dbReference type="OrthoDB" id="2369467at2759"/>
<dbReference type="EMBL" id="QKYT01000101">
    <property type="protein sequence ID" value="RIA93569.1"/>
    <property type="molecule type" value="Genomic_DNA"/>
</dbReference>
<evidence type="ECO:0000313" key="2">
    <source>
        <dbReference type="Proteomes" id="UP000265703"/>
    </source>
</evidence>
<reference evidence="1 2" key="1">
    <citation type="submission" date="2018-06" db="EMBL/GenBank/DDBJ databases">
        <title>Comparative genomics reveals the genomic features of Rhizophagus irregularis, R. cerebriforme, R. diaphanum and Gigaspora rosea, and their symbiotic lifestyle signature.</title>
        <authorList>
            <person name="Morin E."/>
            <person name="San Clemente H."/>
            <person name="Chen E.C.H."/>
            <person name="De La Providencia I."/>
            <person name="Hainaut M."/>
            <person name="Kuo A."/>
            <person name="Kohler A."/>
            <person name="Murat C."/>
            <person name="Tang N."/>
            <person name="Roy S."/>
            <person name="Loubradou J."/>
            <person name="Henrissat B."/>
            <person name="Grigoriev I.V."/>
            <person name="Corradi N."/>
            <person name="Roux C."/>
            <person name="Martin F.M."/>
        </authorList>
    </citation>
    <scope>NUCLEOTIDE SEQUENCE [LARGE SCALE GENOMIC DNA]</scope>
    <source>
        <strain evidence="1 2">DAOM 227022</strain>
    </source>
</reference>
<accession>A0A397T8B9</accession>
<dbReference type="InterPro" id="IPR027417">
    <property type="entry name" value="P-loop_NTPase"/>
</dbReference>
<dbReference type="Gene3D" id="3.40.50.300">
    <property type="entry name" value="P-loop containing nucleotide triphosphate hydrolases"/>
    <property type="match status" value="1"/>
</dbReference>
<proteinExistence type="predicted"/>
<comment type="caution">
    <text evidence="1">The sequence shown here is derived from an EMBL/GenBank/DDBJ whole genome shotgun (WGS) entry which is preliminary data.</text>
</comment>
<organism evidence="1 2">
    <name type="scientific">Glomus cerebriforme</name>
    <dbReference type="NCBI Taxonomy" id="658196"/>
    <lineage>
        <taxon>Eukaryota</taxon>
        <taxon>Fungi</taxon>
        <taxon>Fungi incertae sedis</taxon>
        <taxon>Mucoromycota</taxon>
        <taxon>Glomeromycotina</taxon>
        <taxon>Glomeromycetes</taxon>
        <taxon>Glomerales</taxon>
        <taxon>Glomeraceae</taxon>
        <taxon>Glomus</taxon>
    </lineage>
</organism>
<evidence type="ECO:0000313" key="1">
    <source>
        <dbReference type="EMBL" id="RIA93569.1"/>
    </source>
</evidence>